<dbReference type="AlphaFoldDB" id="A0A0R2UH28"/>
<evidence type="ECO:0000256" key="2">
    <source>
        <dbReference type="ARBA" id="ARBA00022840"/>
    </source>
</evidence>
<name>A0A0R2UH28_9GAMM</name>
<dbReference type="InterPro" id="IPR005654">
    <property type="entry name" value="ATPase_AFG1-like"/>
</dbReference>
<evidence type="ECO:0008006" key="5">
    <source>
        <dbReference type="Google" id="ProtNLM"/>
    </source>
</evidence>
<comment type="caution">
    <text evidence="3">The sequence shown here is derived from an EMBL/GenBank/DDBJ whole genome shotgun (WGS) entry which is preliminary data.</text>
</comment>
<protein>
    <recommendedName>
        <fullName evidence="5">ATPase</fullName>
    </recommendedName>
</protein>
<evidence type="ECO:0000313" key="3">
    <source>
        <dbReference type="EMBL" id="KRO96445.1"/>
    </source>
</evidence>
<keyword evidence="1" id="KW-0547">Nucleotide-binding</keyword>
<evidence type="ECO:0000256" key="1">
    <source>
        <dbReference type="ARBA" id="ARBA00022741"/>
    </source>
</evidence>
<accession>A0A0R2UH28</accession>
<organism evidence="3 4">
    <name type="scientific">SAR86 cluster bacterium BACL1 MAG-120820-bin45</name>
    <dbReference type="NCBI Taxonomy" id="1655612"/>
    <lineage>
        <taxon>Bacteria</taxon>
        <taxon>Pseudomonadati</taxon>
        <taxon>Pseudomonadota</taxon>
        <taxon>Gammaproteobacteria</taxon>
        <taxon>SAR86 cluster</taxon>
    </lineage>
</organism>
<dbReference type="STRING" id="1655612.ABS10_03625"/>
<dbReference type="Pfam" id="PF03969">
    <property type="entry name" value="AFG1_ATPase"/>
    <property type="match status" value="1"/>
</dbReference>
<keyword evidence="2" id="KW-0067">ATP-binding</keyword>
<evidence type="ECO:0000313" key="4">
    <source>
        <dbReference type="Proteomes" id="UP000051027"/>
    </source>
</evidence>
<dbReference type="PANTHER" id="PTHR12169">
    <property type="entry name" value="ATPASE N2B"/>
    <property type="match status" value="1"/>
</dbReference>
<gene>
    <name evidence="3" type="ORF">ABS10_03625</name>
</gene>
<dbReference type="SUPFAM" id="SSF52540">
    <property type="entry name" value="P-loop containing nucleoside triphosphate hydrolases"/>
    <property type="match status" value="1"/>
</dbReference>
<dbReference type="PANTHER" id="PTHR12169:SF6">
    <property type="entry name" value="AFG1-LIKE ATPASE"/>
    <property type="match status" value="1"/>
</dbReference>
<dbReference type="GO" id="GO:0016887">
    <property type="term" value="F:ATP hydrolysis activity"/>
    <property type="evidence" value="ECO:0007669"/>
    <property type="project" value="InterPro"/>
</dbReference>
<dbReference type="Proteomes" id="UP000051027">
    <property type="component" value="Unassembled WGS sequence"/>
</dbReference>
<proteinExistence type="predicted"/>
<sequence length="344" mass="40316">MKDIEIVLENLVSNGIKPDKAQKIFLETFIDFDSRYRPSTIFRKQSGFGSIYLWGPVGRGKTLLLQSIANSYFQNIGIFHFLEFMQLIHLNLSKLESIKNPLPQVAKNISKNYSVIFIDEFQVEDIADAMIIGLIIQSLHHNGVRIMLSSNTAPDHLYKDGLQRDKFLKTIHFIESEFMVFHLQGEEDYRLREIAQFDTFASDNISEFLHHAFEGPWSKINNFLINGREFSCEGQSPKFLWLSFQKFFSEPCGSKDFIEMCKSYEWIFISDFHACGDEHLDKIRRFISFIDIAYQEKQRMKLFSQSTLLQNLYLGSKLDFLWERSASRLHEIYSKSYLEDLKIN</sequence>
<dbReference type="EMBL" id="LICS01000001">
    <property type="protein sequence ID" value="KRO96445.1"/>
    <property type="molecule type" value="Genomic_DNA"/>
</dbReference>
<dbReference type="NCBIfam" id="NF040713">
    <property type="entry name" value="ZapE"/>
    <property type="match status" value="1"/>
</dbReference>
<dbReference type="GO" id="GO:0005524">
    <property type="term" value="F:ATP binding"/>
    <property type="evidence" value="ECO:0007669"/>
    <property type="project" value="UniProtKB-KW"/>
</dbReference>
<reference evidence="3 4" key="1">
    <citation type="submission" date="2015-10" db="EMBL/GenBank/DDBJ databases">
        <title>Metagenome-Assembled Genomes uncover a global brackish microbiome.</title>
        <authorList>
            <person name="Hugerth L.W."/>
            <person name="Larsson J."/>
            <person name="Alneberg J."/>
            <person name="Lindh M.V."/>
            <person name="Legrand C."/>
            <person name="Pinhassi J."/>
            <person name="Andersson A.F."/>
        </authorList>
    </citation>
    <scope>NUCLEOTIDE SEQUENCE [LARGE SCALE GENOMIC DNA]</scope>
    <source>
        <strain evidence="3">BACL1 MAG-120820-bin45</strain>
    </source>
</reference>
<dbReference type="InterPro" id="IPR027417">
    <property type="entry name" value="P-loop_NTPase"/>
</dbReference>
<dbReference type="GO" id="GO:0005737">
    <property type="term" value="C:cytoplasm"/>
    <property type="evidence" value="ECO:0007669"/>
    <property type="project" value="TreeGrafter"/>
</dbReference>
<dbReference type="Gene3D" id="3.40.50.300">
    <property type="entry name" value="P-loop containing nucleotide triphosphate hydrolases"/>
    <property type="match status" value="1"/>
</dbReference>